<dbReference type="InterPro" id="IPR049945">
    <property type="entry name" value="AAA_22"/>
</dbReference>
<dbReference type="RefSeq" id="WP_182943577.1">
    <property type="nucleotide sequence ID" value="NZ_JABEQH010000012.1"/>
</dbReference>
<keyword evidence="3" id="KW-1185">Reference proteome</keyword>
<comment type="caution">
    <text evidence="2">The sequence shown here is derived from an EMBL/GenBank/DDBJ whole genome shotgun (WGS) entry which is preliminary data.</text>
</comment>
<accession>A0A7W4J7P2</accession>
<dbReference type="Pfam" id="PF13401">
    <property type="entry name" value="AAA_22"/>
    <property type="match status" value="1"/>
</dbReference>
<dbReference type="SMART" id="SM00382">
    <property type="entry name" value="AAA"/>
    <property type="match status" value="1"/>
</dbReference>
<dbReference type="PRINTS" id="PR00364">
    <property type="entry name" value="DISEASERSIST"/>
</dbReference>
<name>A0A7W4J7P2_9PROT</name>
<dbReference type="Gene3D" id="3.40.50.300">
    <property type="entry name" value="P-loop containing nucleotide triphosphate hydrolases"/>
    <property type="match status" value="1"/>
</dbReference>
<feature type="non-terminal residue" evidence="2">
    <location>
        <position position="563"/>
    </location>
</feature>
<dbReference type="Proteomes" id="UP000561066">
    <property type="component" value="Unassembled WGS sequence"/>
</dbReference>
<dbReference type="AlphaFoldDB" id="A0A7W4J7P2"/>
<feature type="domain" description="AAA+ ATPase" evidence="1">
    <location>
        <begin position="48"/>
        <end position="344"/>
    </location>
</feature>
<proteinExistence type="predicted"/>
<sequence length="563" mass="62729">MMFSSTLGYKPESNEYFLLGGYVLSDRLFGEQHQALVEWLTGKWLKDGPPIAAIQGFPGLGKTAIAERVVAEIAGYSNEITIVHFDCPDVTTTLVDDLVLKLAEELHAKGDEGVVEDLNNGADANEVFRKLLKRPRLIVLDEAQRLLNETDAAPKSAQIGRILENLSQASDSPGRLLLLSSRAFGDARWEERADISTLIPFKPRNAQEYLRALLEKENRTDAVPTDRIADVASWLGGNPRAIRLLVASLRCDTLDCLIGLAPETWEARDRNVSRQLLEAFERRVLTRAISQLNEPTKLFLRRLAVFRQSLPRTALDAVATTEINMVASRDDLISRYIIELRQGRYHVHSIVRDTLLSKLGNSQKHSAHQMAGDYFARAFRAQQLVGKAEALGARFVEARYHFTQAESEKDLREIGERFECHLRNLFSFVSGIPKAPEELDEQIALLSALLKDRGPHGMEYHLARCLLARGRDNDKRLALPHIRRSTGPESPAAAWVKRIQVEAVLFGAEVAVKVAREGIALVPPTKNLVSLYQAAAEILARDGKPDEAVILLREGIKAVPPTK</sequence>
<dbReference type="EMBL" id="JABEQH010000012">
    <property type="protein sequence ID" value="MBB2176215.1"/>
    <property type="molecule type" value="Genomic_DNA"/>
</dbReference>
<dbReference type="SUPFAM" id="SSF52540">
    <property type="entry name" value="P-loop containing nucleoside triphosphate hydrolases"/>
    <property type="match status" value="1"/>
</dbReference>
<reference evidence="2 3" key="1">
    <citation type="submission" date="2020-04" db="EMBL/GenBank/DDBJ databases">
        <title>Description of novel Gluconacetobacter.</title>
        <authorList>
            <person name="Sombolestani A."/>
        </authorList>
    </citation>
    <scope>NUCLEOTIDE SEQUENCE [LARGE SCALE GENOMIC DNA]</scope>
    <source>
        <strain evidence="2 3">LMG 21312</strain>
    </source>
</reference>
<organism evidence="2 3">
    <name type="scientific">Gluconacetobacter johannae</name>
    <dbReference type="NCBI Taxonomy" id="112140"/>
    <lineage>
        <taxon>Bacteria</taxon>
        <taxon>Pseudomonadati</taxon>
        <taxon>Pseudomonadota</taxon>
        <taxon>Alphaproteobacteria</taxon>
        <taxon>Acetobacterales</taxon>
        <taxon>Acetobacteraceae</taxon>
        <taxon>Gluconacetobacter</taxon>
    </lineage>
</organism>
<evidence type="ECO:0000259" key="1">
    <source>
        <dbReference type="SMART" id="SM00382"/>
    </source>
</evidence>
<evidence type="ECO:0000313" key="3">
    <source>
        <dbReference type="Proteomes" id="UP000561066"/>
    </source>
</evidence>
<dbReference type="InterPro" id="IPR027417">
    <property type="entry name" value="P-loop_NTPase"/>
</dbReference>
<protein>
    <submittedName>
        <fullName evidence="2">AAA family ATPase</fullName>
    </submittedName>
</protein>
<evidence type="ECO:0000313" key="2">
    <source>
        <dbReference type="EMBL" id="MBB2176215.1"/>
    </source>
</evidence>
<dbReference type="GO" id="GO:0016887">
    <property type="term" value="F:ATP hydrolysis activity"/>
    <property type="evidence" value="ECO:0007669"/>
    <property type="project" value="InterPro"/>
</dbReference>
<dbReference type="InterPro" id="IPR003593">
    <property type="entry name" value="AAA+_ATPase"/>
</dbReference>
<gene>
    <name evidence="2" type="ORF">HLH21_09765</name>
</gene>